<reference evidence="4 5" key="1">
    <citation type="submission" date="2019-03" db="EMBL/GenBank/DDBJ databases">
        <title>Genomic Encyclopedia of Type Strains, Phase IV (KMG-IV): sequencing the most valuable type-strain genomes for metagenomic binning, comparative biology and taxonomic classification.</title>
        <authorList>
            <person name="Goeker M."/>
        </authorList>
    </citation>
    <scope>NUCLEOTIDE SEQUENCE [LARGE SCALE GENOMIC DNA]</scope>
    <source>
        <strain evidence="4 5">DSM 45707</strain>
    </source>
</reference>
<dbReference type="InterPro" id="IPR004995">
    <property type="entry name" value="Spore_Ger"/>
</dbReference>
<feature type="transmembrane region" description="Helical" evidence="3">
    <location>
        <begin position="369"/>
        <end position="391"/>
    </location>
</feature>
<dbReference type="GO" id="GO:0009847">
    <property type="term" value="P:spore germination"/>
    <property type="evidence" value="ECO:0007669"/>
    <property type="project" value="InterPro"/>
</dbReference>
<protein>
    <submittedName>
        <fullName evidence="4">Spore germination protein</fullName>
    </submittedName>
</protein>
<evidence type="ECO:0000313" key="5">
    <source>
        <dbReference type="Proteomes" id="UP000294937"/>
    </source>
</evidence>
<evidence type="ECO:0000256" key="2">
    <source>
        <dbReference type="ARBA" id="ARBA00023136"/>
    </source>
</evidence>
<dbReference type="PIRSF" id="PIRSF005690">
    <property type="entry name" value="GerBA"/>
    <property type="match status" value="1"/>
</dbReference>
<gene>
    <name evidence="4" type="ORF">EDD58_10917</name>
</gene>
<keyword evidence="3" id="KW-1133">Transmembrane helix</keyword>
<keyword evidence="5" id="KW-1185">Reference proteome</keyword>
<dbReference type="AlphaFoldDB" id="A0A4R3L6A8"/>
<comment type="caution">
    <text evidence="4">The sequence shown here is derived from an EMBL/GenBank/DDBJ whole genome shotgun (WGS) entry which is preliminary data.</text>
</comment>
<feature type="transmembrane region" description="Helical" evidence="3">
    <location>
        <begin position="498"/>
        <end position="520"/>
    </location>
</feature>
<dbReference type="GO" id="GO:0016020">
    <property type="term" value="C:membrane"/>
    <property type="evidence" value="ECO:0007669"/>
    <property type="project" value="InterPro"/>
</dbReference>
<comment type="similarity">
    <text evidence="1">Belongs to the GerABKA family.</text>
</comment>
<dbReference type="InterPro" id="IPR050768">
    <property type="entry name" value="UPF0353/GerABKA_families"/>
</dbReference>
<keyword evidence="3" id="KW-0812">Transmembrane</keyword>
<dbReference type="Proteomes" id="UP000294937">
    <property type="component" value="Unassembled WGS sequence"/>
</dbReference>
<dbReference type="PANTHER" id="PTHR22550">
    <property type="entry name" value="SPORE GERMINATION PROTEIN"/>
    <property type="match status" value="1"/>
</dbReference>
<dbReference type="PANTHER" id="PTHR22550:SF5">
    <property type="entry name" value="LEUCINE ZIPPER PROTEIN 4"/>
    <property type="match status" value="1"/>
</dbReference>
<evidence type="ECO:0000256" key="1">
    <source>
        <dbReference type="ARBA" id="ARBA00005278"/>
    </source>
</evidence>
<sequence>MTNYVPSGFGVRLVHKTTILCWLQNGCFIYLYVCFAKTGEKLRLVIKMSSKRPFRLKRSKKKMAKALEQHYVEQLEKSVSDLVVFKELDTNLNFIKNIFGDCADLVTRTLDIEGNPRIRAAVLYIDELVNKELIHNFVIRPLMECRAYGEHKESNLKDRVHDSLINAGEIKPTSEMKKVVDGILSGDSIVLIDGLDQVFVIGSKGWQTKGIDEPRSEAVVRGSREGLSETIAFSWGMIRRRLKDPNLRIQLFTLGKRTQTAVSLLYIEGLTDYNLVKEVTSRIQGIEIDGVLESGYIEEFIQDQTWTPFPQVQNTERPDAVVGHLLEGKVAILVDGSPHALIAPAVFTQFYYSPEDYYERYLISSFLRFVRLISLFIALMLPALYISFVSFHPEMIPSKLAIAIAAGRSPVPFPPIIEALGMELSVEILREASVRIPGPIGPTIGIVGALVIGNAAVEAGLVSPAMVIVVGLTTISSYANPSYNAAISVRLLRFPLMFLAAVFGLYGVMIGLLIMTLHLVQLRSFGVPYMAPYAPFSWKNLRDSLIRVPWNKMDQRPSIYSVQDKSREQQEGKG</sequence>
<dbReference type="Pfam" id="PF03323">
    <property type="entry name" value="GerA"/>
    <property type="match status" value="1"/>
</dbReference>
<name>A0A4R3L6A8_9BACL</name>
<accession>A0A4R3L6A8</accession>
<keyword evidence="2 3" id="KW-0472">Membrane</keyword>
<dbReference type="EMBL" id="SMAG01000009">
    <property type="protein sequence ID" value="TCS93076.1"/>
    <property type="molecule type" value="Genomic_DNA"/>
</dbReference>
<proteinExistence type="inferred from homology"/>
<feature type="transmembrane region" description="Helical" evidence="3">
    <location>
        <begin position="459"/>
        <end position="478"/>
    </location>
</feature>
<evidence type="ECO:0000313" key="4">
    <source>
        <dbReference type="EMBL" id="TCS93076.1"/>
    </source>
</evidence>
<evidence type="ECO:0000256" key="3">
    <source>
        <dbReference type="SAM" id="Phobius"/>
    </source>
</evidence>
<organism evidence="4 5">
    <name type="scientific">Hazenella coriacea</name>
    <dbReference type="NCBI Taxonomy" id="1179467"/>
    <lineage>
        <taxon>Bacteria</taxon>
        <taxon>Bacillati</taxon>
        <taxon>Bacillota</taxon>
        <taxon>Bacilli</taxon>
        <taxon>Bacillales</taxon>
        <taxon>Thermoactinomycetaceae</taxon>
        <taxon>Hazenella</taxon>
    </lineage>
</organism>